<organism evidence="2 3">
    <name type="scientific">Micrococcus terreus</name>
    <dbReference type="NCBI Taxonomy" id="574650"/>
    <lineage>
        <taxon>Bacteria</taxon>
        <taxon>Bacillati</taxon>
        <taxon>Actinomycetota</taxon>
        <taxon>Actinomycetes</taxon>
        <taxon>Micrococcales</taxon>
        <taxon>Micrococcaceae</taxon>
        <taxon>Micrococcus</taxon>
    </lineage>
</organism>
<dbReference type="RefSeq" id="WP_177227960.1">
    <property type="nucleotide sequence ID" value="NZ_FPCG01000013.1"/>
</dbReference>
<name>A0A1I7MS80_9MICC</name>
<keyword evidence="1" id="KW-1133">Transmembrane helix</keyword>
<reference evidence="2 3" key="1">
    <citation type="submission" date="2016-10" db="EMBL/GenBank/DDBJ databases">
        <authorList>
            <person name="de Groot N.N."/>
        </authorList>
    </citation>
    <scope>NUCLEOTIDE SEQUENCE [LARGE SCALE GENOMIC DNA]</scope>
    <source>
        <strain evidence="2 3">CGMCC 1.7054</strain>
    </source>
</reference>
<evidence type="ECO:0000313" key="2">
    <source>
        <dbReference type="EMBL" id="SFV24784.1"/>
    </source>
</evidence>
<evidence type="ECO:0000256" key="1">
    <source>
        <dbReference type="SAM" id="Phobius"/>
    </source>
</evidence>
<feature type="transmembrane region" description="Helical" evidence="1">
    <location>
        <begin position="39"/>
        <end position="56"/>
    </location>
</feature>
<sequence>MTIAGLIIGLLLLAGAAVTWVGAWRGWADWRGPFTDHLYLPPMLTFLGLAAVLWACSDWAGDSSAGAALDIAAGIGVAGVVFTLFWWNLNWMPRWYRDHHAAPGQGPDRTPVRR</sequence>
<evidence type="ECO:0000313" key="3">
    <source>
        <dbReference type="Proteomes" id="UP000198881"/>
    </source>
</evidence>
<keyword evidence="3" id="KW-1185">Reference proteome</keyword>
<accession>A0A1I7MS80</accession>
<feature type="transmembrane region" description="Helical" evidence="1">
    <location>
        <begin position="68"/>
        <end position="87"/>
    </location>
</feature>
<dbReference type="Proteomes" id="UP000198881">
    <property type="component" value="Unassembled WGS sequence"/>
</dbReference>
<keyword evidence="1" id="KW-0812">Transmembrane</keyword>
<keyword evidence="1" id="KW-0472">Membrane</keyword>
<dbReference type="AlphaFoldDB" id="A0A1I7MS80"/>
<proteinExistence type="predicted"/>
<protein>
    <submittedName>
        <fullName evidence="2">Uncharacterized protein</fullName>
    </submittedName>
</protein>
<gene>
    <name evidence="2" type="ORF">SAMN04487966_11345</name>
</gene>
<dbReference type="EMBL" id="FPCG01000013">
    <property type="protein sequence ID" value="SFV24784.1"/>
    <property type="molecule type" value="Genomic_DNA"/>
</dbReference>